<organism evidence="2 3">
    <name type="scientific">Phytophthora fragariaefolia</name>
    <dbReference type="NCBI Taxonomy" id="1490495"/>
    <lineage>
        <taxon>Eukaryota</taxon>
        <taxon>Sar</taxon>
        <taxon>Stramenopiles</taxon>
        <taxon>Oomycota</taxon>
        <taxon>Peronosporomycetes</taxon>
        <taxon>Peronosporales</taxon>
        <taxon>Peronosporaceae</taxon>
        <taxon>Phytophthora</taxon>
    </lineage>
</organism>
<comment type="caution">
    <text evidence="2">The sequence shown here is derived from an EMBL/GenBank/DDBJ whole genome shotgun (WGS) entry which is preliminary data.</text>
</comment>
<proteinExistence type="predicted"/>
<dbReference type="AlphaFoldDB" id="A0A9W6TUL4"/>
<keyword evidence="3" id="KW-1185">Reference proteome</keyword>
<feature type="region of interest" description="Disordered" evidence="1">
    <location>
        <begin position="1"/>
        <end position="60"/>
    </location>
</feature>
<evidence type="ECO:0000313" key="3">
    <source>
        <dbReference type="Proteomes" id="UP001165121"/>
    </source>
</evidence>
<name>A0A9W6TUL4_9STRA</name>
<evidence type="ECO:0000256" key="1">
    <source>
        <dbReference type="SAM" id="MobiDB-lite"/>
    </source>
</evidence>
<feature type="compositionally biased region" description="Polar residues" evidence="1">
    <location>
        <begin position="48"/>
        <end position="59"/>
    </location>
</feature>
<reference evidence="2" key="1">
    <citation type="submission" date="2023-04" db="EMBL/GenBank/DDBJ databases">
        <title>Phytophthora fragariaefolia NBRC 109709.</title>
        <authorList>
            <person name="Ichikawa N."/>
            <person name="Sato H."/>
            <person name="Tonouchi N."/>
        </authorList>
    </citation>
    <scope>NUCLEOTIDE SEQUENCE</scope>
    <source>
        <strain evidence="2">NBRC 109709</strain>
    </source>
</reference>
<gene>
    <name evidence="2" type="ORF">Pfra01_000222700</name>
</gene>
<dbReference type="EMBL" id="BSXT01000180">
    <property type="protein sequence ID" value="GMF19948.1"/>
    <property type="molecule type" value="Genomic_DNA"/>
</dbReference>
<protein>
    <submittedName>
        <fullName evidence="2">Unnamed protein product</fullName>
    </submittedName>
</protein>
<evidence type="ECO:0000313" key="2">
    <source>
        <dbReference type="EMBL" id="GMF19948.1"/>
    </source>
</evidence>
<sequence>MSSGRLRNVFGETGHRRWQGWGGSNSLDSASSSTPSISTQHSDDETQQELNLTPMTLSDQEMLERARATHNREDFV</sequence>
<dbReference type="Proteomes" id="UP001165121">
    <property type="component" value="Unassembled WGS sequence"/>
</dbReference>
<accession>A0A9W6TUL4</accession>
<feature type="compositionally biased region" description="Low complexity" evidence="1">
    <location>
        <begin position="24"/>
        <end position="40"/>
    </location>
</feature>